<keyword evidence="2" id="KW-1185">Reference proteome</keyword>
<evidence type="ECO:0000313" key="2">
    <source>
        <dbReference type="Proteomes" id="UP000324222"/>
    </source>
</evidence>
<protein>
    <submittedName>
        <fullName evidence="1">Uncharacterized protein</fullName>
    </submittedName>
</protein>
<dbReference type="Proteomes" id="UP000324222">
    <property type="component" value="Unassembled WGS sequence"/>
</dbReference>
<proteinExistence type="predicted"/>
<accession>A0A5B7FSS0</accession>
<dbReference type="EMBL" id="VSRR010009766">
    <property type="protein sequence ID" value="MPC50850.1"/>
    <property type="molecule type" value="Genomic_DNA"/>
</dbReference>
<comment type="caution">
    <text evidence="1">The sequence shown here is derived from an EMBL/GenBank/DDBJ whole genome shotgun (WGS) entry which is preliminary data.</text>
</comment>
<evidence type="ECO:0000313" key="1">
    <source>
        <dbReference type="EMBL" id="MPC50850.1"/>
    </source>
</evidence>
<dbReference type="AlphaFoldDB" id="A0A5B7FSS0"/>
<sequence length="129" mass="14185">MNELSAPPQQDGRWYALSDAVRDDCVQRRLRWHCASPSHFPHLYLSQSRDISWLAEHNCSTSTCLSLRENLSFLCIYSSPAACWCSSGLLPSSGDSGVGVLRDGTPRGSPGGGHGFVTHCRGGRWAYTR</sequence>
<gene>
    <name evidence="1" type="ORF">E2C01_044683</name>
</gene>
<reference evidence="1 2" key="1">
    <citation type="submission" date="2019-05" db="EMBL/GenBank/DDBJ databases">
        <title>Another draft genome of Portunus trituberculatus and its Hox gene families provides insights of decapod evolution.</title>
        <authorList>
            <person name="Jeong J.-H."/>
            <person name="Song I."/>
            <person name="Kim S."/>
            <person name="Choi T."/>
            <person name="Kim D."/>
            <person name="Ryu S."/>
            <person name="Kim W."/>
        </authorList>
    </citation>
    <scope>NUCLEOTIDE SEQUENCE [LARGE SCALE GENOMIC DNA]</scope>
    <source>
        <tissue evidence="1">Muscle</tissue>
    </source>
</reference>
<organism evidence="1 2">
    <name type="scientific">Portunus trituberculatus</name>
    <name type="common">Swimming crab</name>
    <name type="synonym">Neptunus trituberculatus</name>
    <dbReference type="NCBI Taxonomy" id="210409"/>
    <lineage>
        <taxon>Eukaryota</taxon>
        <taxon>Metazoa</taxon>
        <taxon>Ecdysozoa</taxon>
        <taxon>Arthropoda</taxon>
        <taxon>Crustacea</taxon>
        <taxon>Multicrustacea</taxon>
        <taxon>Malacostraca</taxon>
        <taxon>Eumalacostraca</taxon>
        <taxon>Eucarida</taxon>
        <taxon>Decapoda</taxon>
        <taxon>Pleocyemata</taxon>
        <taxon>Brachyura</taxon>
        <taxon>Eubrachyura</taxon>
        <taxon>Portunoidea</taxon>
        <taxon>Portunidae</taxon>
        <taxon>Portuninae</taxon>
        <taxon>Portunus</taxon>
    </lineage>
</organism>
<name>A0A5B7FSS0_PORTR</name>